<keyword evidence="2" id="KW-1185">Reference proteome</keyword>
<accession>U5DEF5</accession>
<organism evidence="1 2">
    <name type="scientific">Rubidibacter lacunae KORDI 51-2</name>
    <dbReference type="NCBI Taxonomy" id="582515"/>
    <lineage>
        <taxon>Bacteria</taxon>
        <taxon>Bacillati</taxon>
        <taxon>Cyanobacteriota</taxon>
        <taxon>Cyanophyceae</taxon>
        <taxon>Oscillatoriophycideae</taxon>
        <taxon>Chroococcales</taxon>
        <taxon>Aphanothecaceae</taxon>
        <taxon>Rubidibacter</taxon>
    </lineage>
</organism>
<comment type="caution">
    <text evidence="1">The sequence shown here is derived from an EMBL/GenBank/DDBJ whole genome shotgun (WGS) entry which is preliminary data.</text>
</comment>
<dbReference type="InParanoid" id="U5DEF5"/>
<evidence type="ECO:0000313" key="1">
    <source>
        <dbReference type="EMBL" id="ERN40001.1"/>
    </source>
</evidence>
<dbReference type="EMBL" id="ASSJ01000082">
    <property type="protein sequence ID" value="ERN40001.1"/>
    <property type="molecule type" value="Genomic_DNA"/>
</dbReference>
<dbReference type="AlphaFoldDB" id="U5DEF5"/>
<protein>
    <submittedName>
        <fullName evidence="1">Uncharacterized protein</fullName>
    </submittedName>
</protein>
<dbReference type="RefSeq" id="WP_022609102.1">
    <property type="nucleotide sequence ID" value="NZ_ASSJ01000082.1"/>
</dbReference>
<sequence>MVSSNLQEAAKLAAAVHRDSLRKNIQHRLTIARNEGNERLVRQLEAEANYLRLG</sequence>
<evidence type="ECO:0000313" key="2">
    <source>
        <dbReference type="Proteomes" id="UP000016960"/>
    </source>
</evidence>
<gene>
    <name evidence="1" type="ORF">KR51_00034870</name>
</gene>
<dbReference type="Proteomes" id="UP000016960">
    <property type="component" value="Unassembled WGS sequence"/>
</dbReference>
<proteinExistence type="predicted"/>
<reference evidence="1 2" key="1">
    <citation type="submission" date="2013-05" db="EMBL/GenBank/DDBJ databases">
        <title>Draft genome sequence of Rubidibacter lacunae KORDI 51-2.</title>
        <authorList>
            <person name="Choi D.H."/>
            <person name="Noh J.H."/>
            <person name="Kwon K.-K."/>
            <person name="Lee J.-H."/>
            <person name="Ryu J.-Y."/>
        </authorList>
    </citation>
    <scope>NUCLEOTIDE SEQUENCE [LARGE SCALE GENOMIC DNA]</scope>
    <source>
        <strain evidence="1 2">KORDI 51-2</strain>
    </source>
</reference>
<name>U5DEF5_9CHRO</name>